<evidence type="ECO:0000259" key="2">
    <source>
        <dbReference type="Pfam" id="PF16344"/>
    </source>
</evidence>
<dbReference type="PANTHER" id="PTHR30273:SF2">
    <property type="entry name" value="PROTEIN FECR"/>
    <property type="match status" value="1"/>
</dbReference>
<dbReference type="Gene3D" id="2.60.120.1440">
    <property type="match status" value="1"/>
</dbReference>
<dbReference type="EMBL" id="BMLI01000001">
    <property type="protein sequence ID" value="GGM90304.1"/>
    <property type="molecule type" value="Genomic_DNA"/>
</dbReference>
<comment type="caution">
    <text evidence="3">The sequence shown here is derived from an EMBL/GenBank/DDBJ whole genome shotgun (WGS) entry which is preliminary data.</text>
</comment>
<dbReference type="Gene3D" id="3.55.50.30">
    <property type="match status" value="1"/>
</dbReference>
<dbReference type="InterPro" id="IPR012373">
    <property type="entry name" value="Ferrdict_sens_TM"/>
</dbReference>
<dbReference type="InterPro" id="IPR032508">
    <property type="entry name" value="FecR_C"/>
</dbReference>
<evidence type="ECO:0000313" key="4">
    <source>
        <dbReference type="Proteomes" id="UP000632339"/>
    </source>
</evidence>
<dbReference type="Pfam" id="PF16344">
    <property type="entry name" value="FecR_C"/>
    <property type="match status" value="1"/>
</dbReference>
<evidence type="ECO:0000313" key="3">
    <source>
        <dbReference type="EMBL" id="GGM90304.1"/>
    </source>
</evidence>
<dbReference type="PIRSF" id="PIRSF018266">
    <property type="entry name" value="FecR"/>
    <property type="match status" value="1"/>
</dbReference>
<protein>
    <submittedName>
        <fullName evidence="3">Anti-sigma factor</fullName>
    </submittedName>
</protein>
<feature type="domain" description="FecR protein" evidence="1">
    <location>
        <begin position="119"/>
        <end position="215"/>
    </location>
</feature>
<proteinExistence type="predicted"/>
<sequence>MKPQITQQLLFDYFSGRVSPIQKQLVDEWAKDADHRELFYQSLHAWESQHPQYIVDLDKAMAGHTARMVSKAVKRPDWMRPARPLDGWIRKRGAIKVAASILVAALLCWQFRKPILNRTYTTHYGEVRQINLPDGSTVTLNANSAITVPRFGFGDSERAIGLEGEALFSVKHTQNHSRFVVRTGQNFDIEVLGTEFSVYNRGKSGRVVLNRGKVQLRYDQGPAPKTITMRPGEVVRLNGQGNAHLQKVRNPESLSAWRDNRFVFENTSLTEIAQLFADTYGLTLVISDPELAKWTITGSFTAHNADELLETLMEVSSLSYTRSGNQIQINSHIQSF</sequence>
<keyword evidence="4" id="KW-1185">Reference proteome</keyword>
<name>A0ABQ2HSE9_9BACT</name>
<feature type="domain" description="Protein FecR C-terminal" evidence="2">
    <location>
        <begin position="261"/>
        <end position="329"/>
    </location>
</feature>
<reference evidence="4" key="1">
    <citation type="journal article" date="2019" name="Int. J. Syst. Evol. Microbiol.">
        <title>The Global Catalogue of Microorganisms (GCM) 10K type strain sequencing project: providing services to taxonomists for standard genome sequencing and annotation.</title>
        <authorList>
            <consortium name="The Broad Institute Genomics Platform"/>
            <consortium name="The Broad Institute Genome Sequencing Center for Infectious Disease"/>
            <person name="Wu L."/>
            <person name="Ma J."/>
        </authorList>
    </citation>
    <scope>NUCLEOTIDE SEQUENCE [LARGE SCALE GENOMIC DNA]</scope>
    <source>
        <strain evidence="4">CGMCC 1.6375</strain>
    </source>
</reference>
<organism evidence="3 4">
    <name type="scientific">Dyadobacter beijingensis</name>
    <dbReference type="NCBI Taxonomy" id="365489"/>
    <lineage>
        <taxon>Bacteria</taxon>
        <taxon>Pseudomonadati</taxon>
        <taxon>Bacteroidota</taxon>
        <taxon>Cytophagia</taxon>
        <taxon>Cytophagales</taxon>
        <taxon>Spirosomataceae</taxon>
        <taxon>Dyadobacter</taxon>
    </lineage>
</organism>
<dbReference type="PANTHER" id="PTHR30273">
    <property type="entry name" value="PERIPLASMIC SIGNAL SENSOR AND SIGMA FACTOR ACTIVATOR FECR-RELATED"/>
    <property type="match status" value="1"/>
</dbReference>
<dbReference type="Pfam" id="PF04773">
    <property type="entry name" value="FecR"/>
    <property type="match status" value="1"/>
</dbReference>
<dbReference type="Proteomes" id="UP000632339">
    <property type="component" value="Unassembled WGS sequence"/>
</dbReference>
<dbReference type="InterPro" id="IPR006860">
    <property type="entry name" value="FecR"/>
</dbReference>
<accession>A0ABQ2HSE9</accession>
<dbReference type="RefSeq" id="WP_019943649.1">
    <property type="nucleotide sequence ID" value="NZ_BMLI01000001.1"/>
</dbReference>
<gene>
    <name evidence="3" type="ORF">GCM10010967_24050</name>
</gene>
<evidence type="ECO:0000259" key="1">
    <source>
        <dbReference type="Pfam" id="PF04773"/>
    </source>
</evidence>